<evidence type="ECO:0000256" key="6">
    <source>
        <dbReference type="SAM" id="Phobius"/>
    </source>
</evidence>
<keyword evidence="8" id="KW-1185">Reference proteome</keyword>
<feature type="transmembrane region" description="Helical" evidence="6">
    <location>
        <begin position="6"/>
        <end position="27"/>
    </location>
</feature>
<proteinExistence type="predicted"/>
<comment type="subcellular location">
    <subcellularLocation>
        <location evidence="1">Cell membrane</location>
        <topology evidence="1">Multi-pass membrane protein</topology>
    </subcellularLocation>
</comment>
<dbReference type="KEGG" id="ddl:Desdi_3046"/>
<keyword evidence="5 6" id="KW-0472">Membrane</keyword>
<protein>
    <submittedName>
        <fullName evidence="7">Amino acid/amide ABC transporter membrane protein 2, HAAT family</fullName>
    </submittedName>
</protein>
<feature type="transmembrane region" description="Helical" evidence="6">
    <location>
        <begin position="211"/>
        <end position="235"/>
    </location>
</feature>
<keyword evidence="2" id="KW-1003">Cell membrane</keyword>
<organism evidence="7 8">
    <name type="scientific">Desulfitobacterium dichloroeliminans (strain LMG P-21439 / DCA1)</name>
    <dbReference type="NCBI Taxonomy" id="871963"/>
    <lineage>
        <taxon>Bacteria</taxon>
        <taxon>Bacillati</taxon>
        <taxon>Bacillota</taxon>
        <taxon>Clostridia</taxon>
        <taxon>Eubacteriales</taxon>
        <taxon>Desulfitobacteriaceae</taxon>
        <taxon>Desulfitobacterium</taxon>
    </lineage>
</organism>
<dbReference type="HOGENOM" id="CLU_031365_0_1_9"/>
<dbReference type="Pfam" id="PF02653">
    <property type="entry name" value="BPD_transp_2"/>
    <property type="match status" value="1"/>
</dbReference>
<evidence type="ECO:0000256" key="2">
    <source>
        <dbReference type="ARBA" id="ARBA00022475"/>
    </source>
</evidence>
<dbReference type="CDD" id="cd06581">
    <property type="entry name" value="TM_PBP1_LivM_like"/>
    <property type="match status" value="1"/>
</dbReference>
<name>L0FCR7_DESDL</name>
<feature type="transmembrane region" description="Helical" evidence="6">
    <location>
        <begin position="113"/>
        <end position="130"/>
    </location>
</feature>
<dbReference type="PANTHER" id="PTHR30482">
    <property type="entry name" value="HIGH-AFFINITY BRANCHED-CHAIN AMINO ACID TRANSPORT SYSTEM PERMEASE"/>
    <property type="match status" value="1"/>
</dbReference>
<reference evidence="8" key="1">
    <citation type="submission" date="2012-02" db="EMBL/GenBank/DDBJ databases">
        <title>Complete sequence of Desulfitobacterium dichloroeliminans LMG P-21439.</title>
        <authorList>
            <person name="Lucas S."/>
            <person name="Han J."/>
            <person name="Lapidus A."/>
            <person name="Cheng J.-F."/>
            <person name="Goodwin L."/>
            <person name="Pitluck S."/>
            <person name="Peters L."/>
            <person name="Ovchinnikova G."/>
            <person name="Teshima H."/>
            <person name="Detter J.C."/>
            <person name="Han C."/>
            <person name="Tapia R."/>
            <person name="Land M."/>
            <person name="Hauser L."/>
            <person name="Kyrpides N."/>
            <person name="Ivanova N."/>
            <person name="Pagani I."/>
            <person name="Kruse T."/>
            <person name="de Vos W.M."/>
            <person name="Boon N."/>
            <person name="Smidt H."/>
            <person name="Woyke T."/>
        </authorList>
    </citation>
    <scope>NUCLEOTIDE SEQUENCE [LARGE SCALE GENOMIC DNA]</scope>
    <source>
        <strain evidence="8">LMG P-21439 / DCA1</strain>
    </source>
</reference>
<keyword evidence="4 6" id="KW-1133">Transmembrane helix</keyword>
<feature type="transmembrane region" description="Helical" evidence="6">
    <location>
        <begin position="84"/>
        <end position="107"/>
    </location>
</feature>
<dbReference type="GO" id="GO:0005886">
    <property type="term" value="C:plasma membrane"/>
    <property type="evidence" value="ECO:0007669"/>
    <property type="project" value="UniProtKB-SubCell"/>
</dbReference>
<feature type="transmembrane region" description="Helical" evidence="6">
    <location>
        <begin position="284"/>
        <end position="303"/>
    </location>
</feature>
<evidence type="ECO:0000256" key="3">
    <source>
        <dbReference type="ARBA" id="ARBA00022692"/>
    </source>
</evidence>
<dbReference type="Proteomes" id="UP000010797">
    <property type="component" value="Chromosome"/>
</dbReference>
<feature type="transmembrane region" description="Helical" evidence="6">
    <location>
        <begin position="247"/>
        <end position="272"/>
    </location>
</feature>
<evidence type="ECO:0000256" key="5">
    <source>
        <dbReference type="ARBA" id="ARBA00023136"/>
    </source>
</evidence>
<dbReference type="EMBL" id="CP003344">
    <property type="protein sequence ID" value="AGA70451.1"/>
    <property type="molecule type" value="Genomic_DNA"/>
</dbReference>
<accession>L0FCR7</accession>
<dbReference type="STRING" id="871963.Desdi_3046"/>
<evidence type="ECO:0000256" key="1">
    <source>
        <dbReference type="ARBA" id="ARBA00004651"/>
    </source>
</evidence>
<gene>
    <name evidence="7" type="ordered locus">Desdi_3046</name>
</gene>
<keyword evidence="3 6" id="KW-0812">Transmembrane</keyword>
<dbReference type="PANTHER" id="PTHR30482:SF17">
    <property type="entry name" value="ABC TRANSPORTER ATP-BINDING PROTEIN"/>
    <property type="match status" value="1"/>
</dbReference>
<dbReference type="GO" id="GO:0015658">
    <property type="term" value="F:branched-chain amino acid transmembrane transporter activity"/>
    <property type="evidence" value="ECO:0007669"/>
    <property type="project" value="InterPro"/>
</dbReference>
<feature type="transmembrane region" description="Helical" evidence="6">
    <location>
        <begin position="34"/>
        <end position="54"/>
    </location>
</feature>
<evidence type="ECO:0000313" key="7">
    <source>
        <dbReference type="EMBL" id="AGA70451.1"/>
    </source>
</evidence>
<evidence type="ECO:0000256" key="4">
    <source>
        <dbReference type="ARBA" id="ARBA00022989"/>
    </source>
</evidence>
<dbReference type="eggNOG" id="COG4177">
    <property type="taxonomic scope" value="Bacteria"/>
</dbReference>
<dbReference type="OrthoDB" id="9789927at2"/>
<feature type="transmembrane region" description="Helical" evidence="6">
    <location>
        <begin position="162"/>
        <end position="181"/>
    </location>
</feature>
<dbReference type="AlphaFoldDB" id="L0FCR7"/>
<sequence>MKMNRGSFPIIGSIVVLLAIVILPSLLTAYGLSLLTQVLIFGLFAMSLDLLVGYTGLVSFNHASFFGVGAYTAAILVTRGVENFWLTLLGGVFISLLLAFLLGSLVLRSSGPYFLMITLAFGQMIFALAWRWRSLTGGDDGLSGVPRPNLGLPISMWDSQNFYYLVLVFFVLSSVVLWRIVRSKLGRVIIGVRESESRMQALGYNTWLIKYLSYAIAGGFAGLAGVLFVYFNGFISPQQLDWSMSGLVILMVIIGGSGTLVGPVIGAGSIFILQNLISAQTERWPMSMGIIFILCVMYLRDGVVGHTIKLSKKGLKNYERFRNNER</sequence>
<evidence type="ECO:0000313" key="8">
    <source>
        <dbReference type="Proteomes" id="UP000010797"/>
    </source>
</evidence>
<dbReference type="InterPro" id="IPR001851">
    <property type="entry name" value="ABC_transp_permease"/>
</dbReference>
<dbReference type="InterPro" id="IPR043428">
    <property type="entry name" value="LivM-like"/>
</dbReference>